<dbReference type="InterPro" id="IPR012337">
    <property type="entry name" value="RNaseH-like_sf"/>
</dbReference>
<keyword evidence="1" id="KW-0645">Protease</keyword>
<evidence type="ECO:0000256" key="2">
    <source>
        <dbReference type="SAM" id="Coils"/>
    </source>
</evidence>
<dbReference type="InterPro" id="IPR036397">
    <property type="entry name" value="RNaseH_sf"/>
</dbReference>
<feature type="coiled-coil region" evidence="2">
    <location>
        <begin position="148"/>
        <end position="175"/>
    </location>
</feature>
<evidence type="ECO:0000256" key="1">
    <source>
        <dbReference type="ARBA" id="ARBA00022670"/>
    </source>
</evidence>
<comment type="caution">
    <text evidence="5">The sequence shown here is derived from an EMBL/GenBank/DDBJ whole genome shotgun (WGS) entry which is preliminary data.</text>
</comment>
<dbReference type="InterPro" id="IPR001584">
    <property type="entry name" value="Integrase_cat-core"/>
</dbReference>
<keyword evidence="6" id="KW-1185">Reference proteome</keyword>
<sequence>MSLTLTCTSKISPFCFLINKTLSTGAINGDKNLAFVTTSGTSITNSFNSEVSTGSQLVHEDLEQIHDDDLKEMDLKWNMALLSMRARKFYQRIGRKIIVDGSNTAGFDKSKTVRIEDTPKKAICAIDGVGFDWSDMAEEQTQTNMALMAFSDSELGQLRIEIEKVKQEKEGIDLKIAKFDKSAKDLDEMLKSLDEFKEPENTDDSLEQHQVTKHQVSDRESSSTKSPSKVDKETVKDWKEKFFHPARKVESDKPKHSETPVQKTVRYAKMYRSQRLIVLMKSGLKNLNTVRPVNTVRSVNTSRPISTARSKVVNTARPLVNTVRANGVNALNDKGFVDSGCSRHMTGNLAYLLNFKEFNGGNVTFGGGAYGRRITGKGTLKTNNHDFEDLPDENQILLRIPREDNMYSFNMHNIVPKENLTCLAVKATSDESMLWHRRLGHINFKNINKLVKDNLVRDFPSKRFFNDQTCVACLKGKQHRAAYKTKIFSSITKPLFKLHMDLFGPTFVSSLMHKKYCLVVTDDYSRFSWVFFLATKDEISEILKNFIKEIENLVDQKVKIIRSDNGTEFKNEVMDDFCREKVIMLELLKIGSQPLEDVNFWEIGSQDSKPTAGLWVQLHAYCDLY</sequence>
<organism evidence="5 6">
    <name type="scientific">Tanacetum coccineum</name>
    <dbReference type="NCBI Taxonomy" id="301880"/>
    <lineage>
        <taxon>Eukaryota</taxon>
        <taxon>Viridiplantae</taxon>
        <taxon>Streptophyta</taxon>
        <taxon>Embryophyta</taxon>
        <taxon>Tracheophyta</taxon>
        <taxon>Spermatophyta</taxon>
        <taxon>Magnoliopsida</taxon>
        <taxon>eudicotyledons</taxon>
        <taxon>Gunneridae</taxon>
        <taxon>Pentapetalae</taxon>
        <taxon>asterids</taxon>
        <taxon>campanulids</taxon>
        <taxon>Asterales</taxon>
        <taxon>Asteraceae</taxon>
        <taxon>Asteroideae</taxon>
        <taxon>Anthemideae</taxon>
        <taxon>Anthemidinae</taxon>
        <taxon>Tanacetum</taxon>
    </lineage>
</organism>
<dbReference type="PANTHER" id="PTHR42648">
    <property type="entry name" value="TRANSPOSASE, PUTATIVE-RELATED"/>
    <property type="match status" value="1"/>
</dbReference>
<protein>
    <submittedName>
        <fullName evidence="5">Ribonuclease H-like domain-containing protein</fullName>
    </submittedName>
</protein>
<dbReference type="Pfam" id="PF13976">
    <property type="entry name" value="gag_pre-integrs"/>
    <property type="match status" value="1"/>
</dbReference>
<dbReference type="Pfam" id="PF22936">
    <property type="entry name" value="Pol_BBD"/>
    <property type="match status" value="1"/>
</dbReference>
<accession>A0ABQ5IZY6</accession>
<dbReference type="PANTHER" id="PTHR42648:SF32">
    <property type="entry name" value="RIBONUCLEASE H-LIKE DOMAIN, GAG-PRE-INTEGRASE DOMAIN PROTEIN-RELATED"/>
    <property type="match status" value="1"/>
</dbReference>
<evidence type="ECO:0000256" key="3">
    <source>
        <dbReference type="SAM" id="MobiDB-lite"/>
    </source>
</evidence>
<keyword evidence="2" id="KW-0175">Coiled coil</keyword>
<evidence type="ECO:0000313" key="5">
    <source>
        <dbReference type="EMBL" id="GJU05798.1"/>
    </source>
</evidence>
<reference evidence="5" key="2">
    <citation type="submission" date="2022-01" db="EMBL/GenBank/DDBJ databases">
        <authorList>
            <person name="Yamashiro T."/>
            <person name="Shiraishi A."/>
            <person name="Satake H."/>
            <person name="Nakayama K."/>
        </authorList>
    </citation>
    <scope>NUCLEOTIDE SEQUENCE</scope>
</reference>
<dbReference type="InterPro" id="IPR025724">
    <property type="entry name" value="GAG-pre-integrase_dom"/>
</dbReference>
<evidence type="ECO:0000313" key="6">
    <source>
        <dbReference type="Proteomes" id="UP001151760"/>
    </source>
</evidence>
<feature type="compositionally biased region" description="Basic and acidic residues" evidence="3">
    <location>
        <begin position="215"/>
        <end position="237"/>
    </location>
</feature>
<name>A0ABQ5IZY6_9ASTR</name>
<dbReference type="EMBL" id="BQNB010021379">
    <property type="protein sequence ID" value="GJU05798.1"/>
    <property type="molecule type" value="Genomic_DNA"/>
</dbReference>
<feature type="region of interest" description="Disordered" evidence="3">
    <location>
        <begin position="198"/>
        <end position="237"/>
    </location>
</feature>
<dbReference type="PROSITE" id="PS50994">
    <property type="entry name" value="INTEGRASE"/>
    <property type="match status" value="1"/>
</dbReference>
<dbReference type="Proteomes" id="UP001151760">
    <property type="component" value="Unassembled WGS sequence"/>
</dbReference>
<proteinExistence type="predicted"/>
<dbReference type="Pfam" id="PF00665">
    <property type="entry name" value="rve"/>
    <property type="match status" value="1"/>
</dbReference>
<dbReference type="Gene3D" id="3.30.420.10">
    <property type="entry name" value="Ribonuclease H-like superfamily/Ribonuclease H"/>
    <property type="match status" value="1"/>
</dbReference>
<reference evidence="5" key="1">
    <citation type="journal article" date="2022" name="Int. J. Mol. Sci.">
        <title>Draft Genome of Tanacetum Coccineum: Genomic Comparison of Closely Related Tanacetum-Family Plants.</title>
        <authorList>
            <person name="Yamashiro T."/>
            <person name="Shiraishi A."/>
            <person name="Nakayama K."/>
            <person name="Satake H."/>
        </authorList>
    </citation>
    <scope>NUCLEOTIDE SEQUENCE</scope>
</reference>
<evidence type="ECO:0000259" key="4">
    <source>
        <dbReference type="PROSITE" id="PS50994"/>
    </source>
</evidence>
<dbReference type="InterPro" id="IPR054722">
    <property type="entry name" value="PolX-like_BBD"/>
</dbReference>
<gene>
    <name evidence="5" type="ORF">Tco_1122228</name>
</gene>
<dbReference type="SUPFAM" id="SSF53098">
    <property type="entry name" value="Ribonuclease H-like"/>
    <property type="match status" value="1"/>
</dbReference>
<keyword evidence="1" id="KW-0378">Hydrolase</keyword>
<feature type="domain" description="Integrase catalytic" evidence="4">
    <location>
        <begin position="490"/>
        <end position="587"/>
    </location>
</feature>
<dbReference type="InterPro" id="IPR039537">
    <property type="entry name" value="Retrotran_Ty1/copia-like"/>
</dbReference>